<dbReference type="Pfam" id="PF12831">
    <property type="entry name" value="FAD_oxidored"/>
    <property type="match status" value="1"/>
</dbReference>
<evidence type="ECO:0000256" key="5">
    <source>
        <dbReference type="ARBA" id="ARBA00023014"/>
    </source>
</evidence>
<dbReference type="PANTHER" id="PTHR43498:SF1">
    <property type="entry name" value="COB--COM HETERODISULFIDE REDUCTASE IRON-SULFUR SUBUNIT A"/>
    <property type="match status" value="1"/>
</dbReference>
<keyword evidence="5" id="KW-0411">Iron-sulfur</keyword>
<evidence type="ECO:0000313" key="7">
    <source>
        <dbReference type="Proteomes" id="UP000002016"/>
    </source>
</evidence>
<dbReference type="EMBL" id="CP000812">
    <property type="protein sequence ID" value="ABV32680.1"/>
    <property type="molecule type" value="Genomic_DNA"/>
</dbReference>
<keyword evidence="7" id="KW-1185">Reference proteome</keyword>
<keyword evidence="1" id="KW-0004">4Fe-4S</keyword>
<keyword evidence="3" id="KW-0560">Oxidoreductase</keyword>
<proteinExistence type="predicted"/>
<dbReference type="Gene3D" id="3.50.50.60">
    <property type="entry name" value="FAD/NAD(P)-binding domain"/>
    <property type="match status" value="1"/>
</dbReference>
<evidence type="ECO:0000256" key="3">
    <source>
        <dbReference type="ARBA" id="ARBA00023002"/>
    </source>
</evidence>
<dbReference type="RefSeq" id="WP_012002161.1">
    <property type="nucleotide sequence ID" value="NC_009828.1"/>
</dbReference>
<keyword evidence="2" id="KW-0479">Metal-binding</keyword>
<dbReference type="STRING" id="416591.Tlet_0110"/>
<dbReference type="KEGG" id="tle:Tlet_0110"/>
<dbReference type="AlphaFoldDB" id="A8F3E6"/>
<dbReference type="OrthoDB" id="9777740at2"/>
<evidence type="ECO:0000256" key="1">
    <source>
        <dbReference type="ARBA" id="ARBA00022485"/>
    </source>
</evidence>
<organism evidence="6 7">
    <name type="scientific">Pseudothermotoga lettingae (strain ATCC BAA-301 / DSM 14385 / NBRC 107922 / TMO)</name>
    <name type="common">Thermotoga lettingae</name>
    <dbReference type="NCBI Taxonomy" id="416591"/>
    <lineage>
        <taxon>Bacteria</taxon>
        <taxon>Thermotogati</taxon>
        <taxon>Thermotogota</taxon>
        <taxon>Thermotogae</taxon>
        <taxon>Thermotogales</taxon>
        <taxon>Thermotogaceae</taxon>
        <taxon>Pseudothermotoga</taxon>
    </lineage>
</organism>
<sequence precursor="true">MNWDVAVFGGGLAGVSAAVNAKRAGKKVILIEQNSIIGGNATLGLVNPFMRFWIDGKVLVGDFFQEIMADLESKGALFENCFDSEMLKIVLLEKLEGVTLLFRAIPIDVLKEGKFIKKVVVKTSLGNCYTIEANLFVDATGDGTLSYLAGCEFQSGDEFGENQAVTLMFVLGNVDFEKIRNNIRKDPDNFYKWVSADSKVLSVAGYFKEIKHARKEGMDLPNDFFFFTQLPGTGRVSVNTTHISIKTTDDFQLSSAIKNLHKQVNDVYRFAKKFVPGFENSYIEKIATIPGVRESRRVVGLYIFSGKDVQLKMKFKDAAVKACYGIDIHRKNYTVTEEERTAIPKYEDYYEIPIRSLISKDFENLAVIGRNFSSDFPGQSAARIMPSCIDMGEAIGKFAGRVSKSFYEPAKVRGS</sequence>
<protein>
    <recommendedName>
        <fullName evidence="8">FAD dependent oxidoreductase</fullName>
    </recommendedName>
</protein>
<reference evidence="6 7" key="1">
    <citation type="submission" date="2007-08" db="EMBL/GenBank/DDBJ databases">
        <title>Complete sequence of Thermotoga lettingae TMO.</title>
        <authorList>
            <consortium name="US DOE Joint Genome Institute"/>
            <person name="Copeland A."/>
            <person name="Lucas S."/>
            <person name="Lapidus A."/>
            <person name="Barry K."/>
            <person name="Glavina del Rio T."/>
            <person name="Dalin E."/>
            <person name="Tice H."/>
            <person name="Pitluck S."/>
            <person name="Foster B."/>
            <person name="Bruce D."/>
            <person name="Schmutz J."/>
            <person name="Larimer F."/>
            <person name="Land M."/>
            <person name="Hauser L."/>
            <person name="Kyrpides N."/>
            <person name="Mikhailova N."/>
            <person name="Nelson K."/>
            <person name="Gogarten J.P."/>
            <person name="Noll K."/>
            <person name="Richardson P."/>
        </authorList>
    </citation>
    <scope>NUCLEOTIDE SEQUENCE [LARGE SCALE GENOMIC DNA]</scope>
    <source>
        <strain evidence="7">ATCC BAA-301 / DSM 14385 / NBRC 107922 / TMO</strain>
    </source>
</reference>
<dbReference type="HOGENOM" id="CLU_045820_0_0_0"/>
<name>A8F3E6_PSELT</name>
<gene>
    <name evidence="6" type="ordered locus">Tlet_0110</name>
</gene>
<dbReference type="PANTHER" id="PTHR43498">
    <property type="entry name" value="FERREDOXIN:COB-COM HETERODISULFIDE REDUCTASE SUBUNIT A"/>
    <property type="match status" value="1"/>
</dbReference>
<dbReference type="GO" id="GO:0051539">
    <property type="term" value="F:4 iron, 4 sulfur cluster binding"/>
    <property type="evidence" value="ECO:0007669"/>
    <property type="project" value="UniProtKB-KW"/>
</dbReference>
<evidence type="ECO:0000256" key="4">
    <source>
        <dbReference type="ARBA" id="ARBA00023004"/>
    </source>
</evidence>
<dbReference type="eggNOG" id="COG0644">
    <property type="taxonomic scope" value="Bacteria"/>
</dbReference>
<dbReference type="InterPro" id="IPR039650">
    <property type="entry name" value="HdrA-like"/>
</dbReference>
<dbReference type="Proteomes" id="UP000002016">
    <property type="component" value="Chromosome"/>
</dbReference>
<evidence type="ECO:0008006" key="8">
    <source>
        <dbReference type="Google" id="ProtNLM"/>
    </source>
</evidence>
<reference evidence="6 7" key="2">
    <citation type="journal article" date="2009" name="Proc. Natl. Acad. Sci. U.S.A.">
        <title>On the chimeric nature, thermophilic origin, and phylogenetic placement of the Thermotogales.</title>
        <authorList>
            <person name="Zhaxybayeva O."/>
            <person name="Swithers K.S."/>
            <person name="Lapierre P."/>
            <person name="Fournier G.P."/>
            <person name="Bickhart D.M."/>
            <person name="DeBoy R.T."/>
            <person name="Nelson K.E."/>
            <person name="Nesbo C.L."/>
            <person name="Doolittle W.F."/>
            <person name="Gogarten J.P."/>
            <person name="Noll K.M."/>
        </authorList>
    </citation>
    <scope>NUCLEOTIDE SEQUENCE [LARGE SCALE GENOMIC DNA]</scope>
    <source>
        <strain evidence="7">ATCC BAA-301 / DSM 14385 / NBRC 107922 / TMO</strain>
    </source>
</reference>
<accession>A8F3E6</accession>
<keyword evidence="4" id="KW-0408">Iron</keyword>
<dbReference type="SUPFAM" id="SSF51905">
    <property type="entry name" value="FAD/NAD(P)-binding domain"/>
    <property type="match status" value="1"/>
</dbReference>
<dbReference type="GO" id="GO:0046872">
    <property type="term" value="F:metal ion binding"/>
    <property type="evidence" value="ECO:0007669"/>
    <property type="project" value="UniProtKB-KW"/>
</dbReference>
<evidence type="ECO:0000313" key="6">
    <source>
        <dbReference type="EMBL" id="ABV32680.1"/>
    </source>
</evidence>
<dbReference type="InterPro" id="IPR036188">
    <property type="entry name" value="FAD/NAD-bd_sf"/>
</dbReference>
<evidence type="ECO:0000256" key="2">
    <source>
        <dbReference type="ARBA" id="ARBA00022723"/>
    </source>
</evidence>
<dbReference type="GO" id="GO:0016491">
    <property type="term" value="F:oxidoreductase activity"/>
    <property type="evidence" value="ECO:0007669"/>
    <property type="project" value="UniProtKB-KW"/>
</dbReference>